<dbReference type="Gene3D" id="1.10.3790.10">
    <property type="entry name" value="NinB"/>
    <property type="match status" value="1"/>
</dbReference>
<reference evidence="1 2" key="1">
    <citation type="submission" date="2012-05" db="EMBL/GenBank/DDBJ databases">
        <title>The Genome Sequence of Eubacteriaceae bacterium CM2.</title>
        <authorList>
            <consortium name="The Broad Institute Genome Sequencing Platform"/>
            <person name="Earl A."/>
            <person name="Ward D."/>
            <person name="Feldgarden M."/>
            <person name="Gevers D."/>
            <person name="Sizova M."/>
            <person name="Hazen A."/>
            <person name="Epstein S."/>
            <person name="Walker B."/>
            <person name="Young S.K."/>
            <person name="Zeng Q."/>
            <person name="Gargeya S."/>
            <person name="Fitzgerald M."/>
            <person name="Haas B."/>
            <person name="Abouelleil A."/>
            <person name="Alvarado L."/>
            <person name="Arachchi H.M."/>
            <person name="Berlin A."/>
            <person name="Chapman S.B."/>
            <person name="Goldberg J."/>
            <person name="Griggs A."/>
            <person name="Gujja S."/>
            <person name="Hansen M."/>
            <person name="Howarth C."/>
            <person name="Imamovic A."/>
            <person name="Larimer J."/>
            <person name="McCowen C."/>
            <person name="Montmayeur A."/>
            <person name="Murphy C."/>
            <person name="Neiman D."/>
            <person name="Pearson M."/>
            <person name="Priest M."/>
            <person name="Roberts A."/>
            <person name="Saif S."/>
            <person name="Shea T."/>
            <person name="Sisk P."/>
            <person name="Sykes S."/>
            <person name="Wortman J."/>
            <person name="Nusbaum C."/>
            <person name="Birren B."/>
        </authorList>
    </citation>
    <scope>NUCLEOTIDE SEQUENCE [LARGE SCALE GENOMIC DNA]</scope>
    <source>
        <strain evidence="1 2">CM2</strain>
    </source>
</reference>
<name>V9HVC2_9FIRM</name>
<accession>V9HVC2</accession>
<sequence>MDVVAKINDIVERNITITLSNNCDIKKIKTDIEKDKEYLIKIEDIKSKRTLQQNKYIWEIISQIDKKINGYMSDEMSIYISLIKQAKIKTVYIETVEEAKKELLKVFRYVEDIEDRVSSKGIKTVLYRCYYGTSKFDKKEMTDFIECLINYAYEVGIDIYGYEQMLRGRR</sequence>
<dbReference type="InterPro" id="IPR036619">
    <property type="entry name" value="NinB_sf"/>
</dbReference>
<organism evidence="1 2">
    <name type="scientific">Peptoanaerobacter stomatis</name>
    <dbReference type="NCBI Taxonomy" id="796937"/>
    <lineage>
        <taxon>Bacteria</taxon>
        <taxon>Bacillati</taxon>
        <taxon>Bacillota</taxon>
        <taxon>Clostridia</taxon>
        <taxon>Peptostreptococcales</taxon>
        <taxon>Filifactoraceae</taxon>
        <taxon>Peptoanaerobacter</taxon>
    </lineage>
</organism>
<evidence type="ECO:0000313" key="2">
    <source>
        <dbReference type="Proteomes" id="UP000017818"/>
    </source>
</evidence>
<dbReference type="OrthoDB" id="1857943at2"/>
<dbReference type="AlphaFoldDB" id="V9HVC2"/>
<protein>
    <submittedName>
        <fullName evidence="1">Uncharacterized protein</fullName>
    </submittedName>
</protein>
<proteinExistence type="predicted"/>
<dbReference type="EMBL" id="AFZF02000004">
    <property type="protein sequence ID" value="EHL17414.1"/>
    <property type="molecule type" value="Genomic_DNA"/>
</dbReference>
<dbReference type="RefSeq" id="WP_009527214.1">
    <property type="nucleotide sequence ID" value="NZ_JH815225.1"/>
</dbReference>
<evidence type="ECO:0000313" key="1">
    <source>
        <dbReference type="EMBL" id="EHL17414.1"/>
    </source>
</evidence>
<gene>
    <name evidence="1" type="ORF">HMPREF9630_00581</name>
</gene>
<dbReference type="HOGENOM" id="CLU_1569216_0_0_9"/>
<dbReference type="Proteomes" id="UP000017818">
    <property type="component" value="Unassembled WGS sequence"/>
</dbReference>
<comment type="caution">
    <text evidence="1">The sequence shown here is derived from an EMBL/GenBank/DDBJ whole genome shotgun (WGS) entry which is preliminary data.</text>
</comment>